<dbReference type="GO" id="GO:0017178">
    <property type="term" value="F:diphthine-ammonia ligase activity"/>
    <property type="evidence" value="ECO:0007669"/>
    <property type="project" value="UniProtKB-EC"/>
</dbReference>
<dbReference type="PANTHER" id="PTHR12196">
    <property type="entry name" value="DOMAIN OF UNKNOWN FUNCTION 71 DUF71 -CONTAINING PROTEIN"/>
    <property type="match status" value="1"/>
</dbReference>
<dbReference type="FunFam" id="3.40.50.620:FF:000145">
    <property type="entry name" value="ATP-binding domain containing protein"/>
    <property type="match status" value="1"/>
</dbReference>
<comment type="pathway">
    <text evidence="1">Protein modification; peptidyl-diphthamide biosynthesis.</text>
</comment>
<evidence type="ECO:0000256" key="8">
    <source>
        <dbReference type="ARBA" id="ARBA00032849"/>
    </source>
</evidence>
<dbReference type="Gene3D" id="3.40.50.620">
    <property type="entry name" value="HUPs"/>
    <property type="match status" value="1"/>
</dbReference>
<dbReference type="PANTHER" id="PTHR12196:SF2">
    <property type="entry name" value="DIPHTHINE--AMMONIA LIGASE"/>
    <property type="match status" value="1"/>
</dbReference>
<dbReference type="AlphaFoldDB" id="A0A7R9QWG3"/>
<proteinExistence type="inferred from homology"/>
<evidence type="ECO:0000256" key="1">
    <source>
        <dbReference type="ARBA" id="ARBA00005156"/>
    </source>
</evidence>
<dbReference type="GO" id="GO:0017183">
    <property type="term" value="P:protein histidyl modification to diphthamide"/>
    <property type="evidence" value="ECO:0007669"/>
    <property type="project" value="UniProtKB-UniPathway"/>
</dbReference>
<gene>
    <name evidence="11" type="ORF">ONB1V03_LOCUS17039</name>
</gene>
<evidence type="ECO:0000256" key="2">
    <source>
        <dbReference type="ARBA" id="ARBA00008496"/>
    </source>
</evidence>
<dbReference type="CDD" id="cd01994">
    <property type="entry name" value="AANH_PF0828-like"/>
    <property type="match status" value="1"/>
</dbReference>
<reference evidence="11" key="1">
    <citation type="submission" date="2020-11" db="EMBL/GenBank/DDBJ databases">
        <authorList>
            <person name="Tran Van P."/>
        </authorList>
    </citation>
    <scope>NUCLEOTIDE SEQUENCE</scope>
</reference>
<evidence type="ECO:0000313" key="11">
    <source>
        <dbReference type="EMBL" id="CAD7660472.1"/>
    </source>
</evidence>
<accession>A0A7R9QWG3</accession>
<evidence type="ECO:0000259" key="10">
    <source>
        <dbReference type="Pfam" id="PF01902"/>
    </source>
</evidence>
<dbReference type="InterPro" id="IPR030662">
    <property type="entry name" value="DPH6/MJ0570"/>
</dbReference>
<evidence type="ECO:0000313" key="12">
    <source>
        <dbReference type="Proteomes" id="UP000728032"/>
    </source>
</evidence>
<evidence type="ECO:0000256" key="6">
    <source>
        <dbReference type="ARBA" id="ARBA00031202"/>
    </source>
</evidence>
<sequence>MRIIGLVSGGKDSTYSMCLCANDGHELVGLANLVPQSAHEEDSYMYQTVGHEFIDLYTEAMGLPLFRRTISGKPLSTDMAYEERTDDEVEDLFQLLSQIKEKVAFDGISVGAIHSTYQKVRVENVCQRLHIQMLAPIWAKEQTSLLKNDFEVITHSDDAIAKVSYLKPIKLHLEDKN</sequence>
<organism evidence="11">
    <name type="scientific">Oppiella nova</name>
    <dbReference type="NCBI Taxonomy" id="334625"/>
    <lineage>
        <taxon>Eukaryota</taxon>
        <taxon>Metazoa</taxon>
        <taxon>Ecdysozoa</taxon>
        <taxon>Arthropoda</taxon>
        <taxon>Chelicerata</taxon>
        <taxon>Arachnida</taxon>
        <taxon>Acari</taxon>
        <taxon>Acariformes</taxon>
        <taxon>Sarcoptiformes</taxon>
        <taxon>Oribatida</taxon>
        <taxon>Brachypylina</taxon>
        <taxon>Oppioidea</taxon>
        <taxon>Oppiidae</taxon>
        <taxon>Oppiella</taxon>
    </lineage>
</organism>
<comment type="similarity">
    <text evidence="2">Belongs to the Diphthine--ammonia ligase family.</text>
</comment>
<name>A0A7R9QWG3_9ACAR</name>
<evidence type="ECO:0000256" key="3">
    <source>
        <dbReference type="ARBA" id="ARBA00012089"/>
    </source>
</evidence>
<dbReference type="EMBL" id="CAJPVJ010020335">
    <property type="protein sequence ID" value="CAG2177610.1"/>
    <property type="molecule type" value="Genomic_DNA"/>
</dbReference>
<dbReference type="NCBIfam" id="TIGR00290">
    <property type="entry name" value="MJ0570_dom"/>
    <property type="match status" value="1"/>
</dbReference>
<dbReference type="Pfam" id="PF01902">
    <property type="entry name" value="Diphthami_syn_2"/>
    <property type="match status" value="1"/>
</dbReference>
<dbReference type="InterPro" id="IPR002761">
    <property type="entry name" value="Diphthami_syn_dom"/>
</dbReference>
<evidence type="ECO:0000256" key="5">
    <source>
        <dbReference type="ARBA" id="ARBA00029814"/>
    </source>
</evidence>
<evidence type="ECO:0000256" key="7">
    <source>
        <dbReference type="ARBA" id="ARBA00031552"/>
    </source>
</evidence>
<dbReference type="EC" id="6.3.1.14" evidence="3"/>
<dbReference type="EMBL" id="OC935160">
    <property type="protein sequence ID" value="CAD7660472.1"/>
    <property type="molecule type" value="Genomic_DNA"/>
</dbReference>
<keyword evidence="12" id="KW-1185">Reference proteome</keyword>
<dbReference type="InterPro" id="IPR014729">
    <property type="entry name" value="Rossmann-like_a/b/a_fold"/>
</dbReference>
<evidence type="ECO:0000256" key="4">
    <source>
        <dbReference type="ARBA" id="ARBA00018426"/>
    </source>
</evidence>
<protein>
    <recommendedName>
        <fullName evidence="4">Diphthine--ammonia ligase</fullName>
        <ecNumber evidence="3">6.3.1.14</ecNumber>
    </recommendedName>
    <alternativeName>
        <fullName evidence="6">ATP-binding domain-containing protein 4</fullName>
    </alternativeName>
    <alternativeName>
        <fullName evidence="5">Diphthamide synthase</fullName>
    </alternativeName>
    <alternativeName>
        <fullName evidence="7">Diphthamide synthetase</fullName>
    </alternativeName>
    <alternativeName>
        <fullName evidence="8">Protein DPH6 homolog</fullName>
    </alternativeName>
</protein>
<dbReference type="Proteomes" id="UP000728032">
    <property type="component" value="Unassembled WGS sequence"/>
</dbReference>
<comment type="catalytic activity">
    <reaction evidence="9">
        <text>diphthine-[translation elongation factor 2] + NH4(+) + ATP = diphthamide-[translation elongation factor 2] + AMP + diphosphate + H(+)</text>
        <dbReference type="Rhea" id="RHEA:19753"/>
        <dbReference type="Rhea" id="RHEA-COMP:10172"/>
        <dbReference type="Rhea" id="RHEA-COMP:10174"/>
        <dbReference type="ChEBI" id="CHEBI:15378"/>
        <dbReference type="ChEBI" id="CHEBI:16692"/>
        <dbReference type="ChEBI" id="CHEBI:28938"/>
        <dbReference type="ChEBI" id="CHEBI:30616"/>
        <dbReference type="ChEBI" id="CHEBI:33019"/>
        <dbReference type="ChEBI" id="CHEBI:82696"/>
        <dbReference type="ChEBI" id="CHEBI:456215"/>
        <dbReference type="EC" id="6.3.1.14"/>
    </reaction>
</comment>
<feature type="domain" description="Diphthamide synthase" evidence="10">
    <location>
        <begin position="1"/>
        <end position="152"/>
    </location>
</feature>
<dbReference type="OrthoDB" id="686384at2759"/>
<dbReference type="UniPathway" id="UPA00559"/>
<evidence type="ECO:0000256" key="9">
    <source>
        <dbReference type="ARBA" id="ARBA00048108"/>
    </source>
</evidence>
<dbReference type="SUPFAM" id="SSF52402">
    <property type="entry name" value="Adenine nucleotide alpha hydrolases-like"/>
    <property type="match status" value="1"/>
</dbReference>